<dbReference type="AlphaFoldDB" id="A0A2T2P1F7"/>
<keyword evidence="2" id="KW-0812">Transmembrane</keyword>
<evidence type="ECO:0000313" key="3">
    <source>
        <dbReference type="EMBL" id="PSN71520.1"/>
    </source>
</evidence>
<gene>
    <name evidence="3" type="ORF">BS50DRAFT_284624</name>
</gene>
<organism evidence="3 4">
    <name type="scientific">Corynespora cassiicola Philippines</name>
    <dbReference type="NCBI Taxonomy" id="1448308"/>
    <lineage>
        <taxon>Eukaryota</taxon>
        <taxon>Fungi</taxon>
        <taxon>Dikarya</taxon>
        <taxon>Ascomycota</taxon>
        <taxon>Pezizomycotina</taxon>
        <taxon>Dothideomycetes</taxon>
        <taxon>Pleosporomycetidae</taxon>
        <taxon>Pleosporales</taxon>
        <taxon>Corynesporascaceae</taxon>
        <taxon>Corynespora</taxon>
    </lineage>
</organism>
<evidence type="ECO:0000256" key="2">
    <source>
        <dbReference type="SAM" id="Phobius"/>
    </source>
</evidence>
<reference evidence="3 4" key="1">
    <citation type="journal article" date="2018" name="Front. Microbiol.">
        <title>Genome-Wide Analysis of Corynespora cassiicola Leaf Fall Disease Putative Effectors.</title>
        <authorList>
            <person name="Lopez D."/>
            <person name="Ribeiro S."/>
            <person name="Label P."/>
            <person name="Fumanal B."/>
            <person name="Venisse J.S."/>
            <person name="Kohler A."/>
            <person name="de Oliveira R.R."/>
            <person name="Labutti K."/>
            <person name="Lipzen A."/>
            <person name="Lail K."/>
            <person name="Bauer D."/>
            <person name="Ohm R.A."/>
            <person name="Barry K.W."/>
            <person name="Spatafora J."/>
            <person name="Grigoriev I.V."/>
            <person name="Martin F.M."/>
            <person name="Pujade-Renaud V."/>
        </authorList>
    </citation>
    <scope>NUCLEOTIDE SEQUENCE [LARGE SCALE GENOMIC DNA]</scope>
    <source>
        <strain evidence="3 4">Philippines</strain>
    </source>
</reference>
<dbReference type="EMBL" id="KZ678131">
    <property type="protein sequence ID" value="PSN71520.1"/>
    <property type="molecule type" value="Genomic_DNA"/>
</dbReference>
<keyword evidence="2" id="KW-0472">Membrane</keyword>
<accession>A0A2T2P1F7</accession>
<sequence>MSSSCQSHARAPHAPSIPLVPLQLSGDTQPGSRPEYGKYIASLVARLWAKRARTTRGPALALFRKVGDLGVGIRRFAWTHCGLHAEGVSGTLASGLEYRKEPRTSRLFRVSARDGRGISKFTLHLFSLMGIWVGFFVIVSMRVIVIRSFRLCTSPFVGLDDRLVKCGKPRLERGMMRQANDDSYGCLDRTLFKTAIHYSRSI</sequence>
<dbReference type="Proteomes" id="UP000240883">
    <property type="component" value="Unassembled WGS sequence"/>
</dbReference>
<feature type="transmembrane region" description="Helical" evidence="2">
    <location>
        <begin position="123"/>
        <end position="145"/>
    </location>
</feature>
<feature type="region of interest" description="Disordered" evidence="1">
    <location>
        <begin position="1"/>
        <end position="30"/>
    </location>
</feature>
<proteinExistence type="predicted"/>
<name>A0A2T2P1F7_CORCC</name>
<protein>
    <submittedName>
        <fullName evidence="3">Uncharacterized protein</fullName>
    </submittedName>
</protein>
<evidence type="ECO:0000313" key="4">
    <source>
        <dbReference type="Proteomes" id="UP000240883"/>
    </source>
</evidence>
<keyword evidence="4" id="KW-1185">Reference proteome</keyword>
<evidence type="ECO:0000256" key="1">
    <source>
        <dbReference type="SAM" id="MobiDB-lite"/>
    </source>
</evidence>
<keyword evidence="2" id="KW-1133">Transmembrane helix</keyword>